<evidence type="ECO:0000313" key="6">
    <source>
        <dbReference type="EMBL" id="MDA2807627.1"/>
    </source>
</evidence>
<organism evidence="6 7">
    <name type="scientific">Nocardiopsis suaedae</name>
    <dbReference type="NCBI Taxonomy" id="3018444"/>
    <lineage>
        <taxon>Bacteria</taxon>
        <taxon>Bacillati</taxon>
        <taxon>Actinomycetota</taxon>
        <taxon>Actinomycetes</taxon>
        <taxon>Streptosporangiales</taxon>
        <taxon>Nocardiopsidaceae</taxon>
        <taxon>Nocardiopsis</taxon>
    </lineage>
</organism>
<keyword evidence="3" id="KW-0408">Iron</keyword>
<evidence type="ECO:0000256" key="1">
    <source>
        <dbReference type="ARBA" id="ARBA00001954"/>
    </source>
</evidence>
<dbReference type="EMBL" id="JAQFWP010000059">
    <property type="protein sequence ID" value="MDA2807627.1"/>
    <property type="molecule type" value="Genomic_DNA"/>
</dbReference>
<keyword evidence="7" id="KW-1185">Reference proteome</keyword>
<evidence type="ECO:0000256" key="2">
    <source>
        <dbReference type="ARBA" id="ARBA00023002"/>
    </source>
</evidence>
<evidence type="ECO:0000313" key="7">
    <source>
        <dbReference type="Proteomes" id="UP001165685"/>
    </source>
</evidence>
<gene>
    <name evidence="6" type="ORF">O4U47_24165</name>
</gene>
<accession>A0ABT4TTY9</accession>
<evidence type="ECO:0000259" key="5">
    <source>
        <dbReference type="Pfam" id="PF02668"/>
    </source>
</evidence>
<protein>
    <submittedName>
        <fullName evidence="6">TauD/TfdA family dioxygenase</fullName>
    </submittedName>
</protein>
<dbReference type="Proteomes" id="UP001165685">
    <property type="component" value="Unassembled WGS sequence"/>
</dbReference>
<evidence type="ECO:0000256" key="4">
    <source>
        <dbReference type="ARBA" id="ARBA00023194"/>
    </source>
</evidence>
<dbReference type="Gene3D" id="3.60.130.10">
    <property type="entry name" value="Clavaminate synthase-like"/>
    <property type="match status" value="1"/>
</dbReference>
<dbReference type="RefSeq" id="WP_270680254.1">
    <property type="nucleotide sequence ID" value="NZ_JAQFWP010000059.1"/>
</dbReference>
<sequence>MTRTRVPLAASSEVMALLRETGLAHVRVPAERTAFTAAARRLLAAFPHPDAGADGVTVLRPRPDGRDPGRAGFTQEALLAHTERAGVPVPPHLMLLACVRPGSSGGLTTLVDGEKVFSFLCERAPQAATVLSSRGAAYFGGATGHAGAVFERTSEGRWTIRLRLDELARFSPRAEPHLPELLDAIKACTTMHPLAAGEGVLLDNTRWLHGRQPFHGNRVMWRVLGAPITPLARGFYASWAYSTPMLLDAKPEK</sequence>
<keyword evidence="2" id="KW-0560">Oxidoreductase</keyword>
<keyword evidence="4" id="KW-0045">Antibiotic biosynthesis</keyword>
<proteinExistence type="predicted"/>
<dbReference type="InterPro" id="IPR050411">
    <property type="entry name" value="AlphaKG_dependent_hydroxylases"/>
</dbReference>
<dbReference type="PANTHER" id="PTHR10696">
    <property type="entry name" value="GAMMA-BUTYROBETAINE HYDROXYLASE-RELATED"/>
    <property type="match status" value="1"/>
</dbReference>
<name>A0ABT4TTY9_9ACTN</name>
<dbReference type="InterPro" id="IPR042098">
    <property type="entry name" value="TauD-like_sf"/>
</dbReference>
<evidence type="ECO:0000256" key="3">
    <source>
        <dbReference type="ARBA" id="ARBA00023004"/>
    </source>
</evidence>
<reference evidence="6" key="1">
    <citation type="submission" date="2023-01" db="EMBL/GenBank/DDBJ databases">
        <title>Draft genome sequence of Nocardiopsis sp. LSu2-4 isolated from halophytes.</title>
        <authorList>
            <person name="Duangmal K."/>
            <person name="Chantavorakit T."/>
        </authorList>
    </citation>
    <scope>NUCLEOTIDE SEQUENCE</scope>
    <source>
        <strain evidence="6">LSu2-4</strain>
    </source>
</reference>
<comment type="cofactor">
    <cofactor evidence="1">
        <name>Fe(2+)</name>
        <dbReference type="ChEBI" id="CHEBI:29033"/>
    </cofactor>
</comment>
<dbReference type="InterPro" id="IPR003819">
    <property type="entry name" value="TauD/TfdA-like"/>
</dbReference>
<dbReference type="Pfam" id="PF02668">
    <property type="entry name" value="TauD"/>
    <property type="match status" value="1"/>
</dbReference>
<keyword evidence="6" id="KW-0223">Dioxygenase</keyword>
<comment type="caution">
    <text evidence="6">The sequence shown here is derived from an EMBL/GenBank/DDBJ whole genome shotgun (WGS) entry which is preliminary data.</text>
</comment>
<dbReference type="GO" id="GO:0051213">
    <property type="term" value="F:dioxygenase activity"/>
    <property type="evidence" value="ECO:0007669"/>
    <property type="project" value="UniProtKB-KW"/>
</dbReference>
<dbReference type="PANTHER" id="PTHR10696:SF56">
    <property type="entry name" value="TAUD_TFDA-LIKE DOMAIN-CONTAINING PROTEIN"/>
    <property type="match status" value="1"/>
</dbReference>
<feature type="domain" description="TauD/TfdA-like" evidence="5">
    <location>
        <begin position="12"/>
        <end position="223"/>
    </location>
</feature>
<dbReference type="SUPFAM" id="SSF51197">
    <property type="entry name" value="Clavaminate synthase-like"/>
    <property type="match status" value="1"/>
</dbReference>